<evidence type="ECO:0000313" key="2">
    <source>
        <dbReference type="EMBL" id="ESS63231.1"/>
    </source>
</evidence>
<reference evidence="2 3" key="1">
    <citation type="journal article" date="2014" name="Genome Announc.">
        <title>Trypanosoma cruzi Clone Dm28c Draft Genome Sequence.</title>
        <authorList>
            <person name="Grisard E.C."/>
            <person name="Teixeira S.M."/>
            <person name="de Almeida L.G."/>
            <person name="Stoco P.H."/>
            <person name="Gerber A.L."/>
            <person name="Talavera-Lopez C."/>
            <person name="Lima O.C."/>
            <person name="Andersson B."/>
            <person name="de Vasconcelos A.T."/>
        </authorList>
    </citation>
    <scope>NUCLEOTIDE SEQUENCE [LARGE SCALE GENOMIC DNA]</scope>
    <source>
        <strain evidence="2 3">Dm28c</strain>
    </source>
</reference>
<feature type="region of interest" description="Disordered" evidence="1">
    <location>
        <begin position="116"/>
        <end position="179"/>
    </location>
</feature>
<dbReference type="OrthoDB" id="10414899at2759"/>
<protein>
    <submittedName>
        <fullName evidence="2">Uncharacterized protein</fullName>
    </submittedName>
</protein>
<feature type="compositionally biased region" description="Polar residues" evidence="1">
    <location>
        <begin position="122"/>
        <end position="131"/>
    </location>
</feature>
<dbReference type="Proteomes" id="UP000017861">
    <property type="component" value="Unassembled WGS sequence"/>
</dbReference>
<comment type="caution">
    <text evidence="2">The sequence shown here is derived from an EMBL/GenBank/DDBJ whole genome shotgun (WGS) entry which is preliminary data.</text>
</comment>
<dbReference type="EMBL" id="AYLP01000137">
    <property type="protein sequence ID" value="ESS63231.1"/>
    <property type="molecule type" value="Genomic_DNA"/>
</dbReference>
<feature type="compositionally biased region" description="Basic and acidic residues" evidence="1">
    <location>
        <begin position="133"/>
        <end position="145"/>
    </location>
</feature>
<dbReference type="VEuPathDB" id="TriTrypDB:TCDM_09012"/>
<gene>
    <name evidence="2" type="ORF">TCDM_09012</name>
</gene>
<accession>V5D703</accession>
<evidence type="ECO:0000313" key="3">
    <source>
        <dbReference type="Proteomes" id="UP000017861"/>
    </source>
</evidence>
<feature type="compositionally biased region" description="Basic residues" evidence="1">
    <location>
        <begin position="146"/>
        <end position="159"/>
    </location>
</feature>
<sequence length="356" mass="40197">MDQQRPLTAALLRQHLLCRSTSSRRGGAAAPLNRRDAGTCWASAAHSLFLPSSFRWIRSRGDGCVCGVPPLQQHVRAYKYVCVGGVCAVGPFRASEFHSGYSRLFSLLACLCSRGGEEHSDSGNTSDTSVGSRAERPRKVQESREHRRTARKTIAHRKQQQQQHGGSQHTRTERERERDMHAEIHHSATPFKVLPKQSASDTVIRHTLPVDRRGNDADTKGIICTNVGGTNSQHSHTTLALSVHPTPRHKRPRQAPINKIMRRWRQIPCRHFRVSQQRHQQERAALCLPQCSTLCSWPLGALNVSPTISSSKKKPHADGIHFIRKWRCRAEPWANNPQHIIQSFFPLPHKKKTKML</sequence>
<organism evidence="2 3">
    <name type="scientific">Trypanosoma cruzi Dm28c</name>
    <dbReference type="NCBI Taxonomy" id="1416333"/>
    <lineage>
        <taxon>Eukaryota</taxon>
        <taxon>Discoba</taxon>
        <taxon>Euglenozoa</taxon>
        <taxon>Kinetoplastea</taxon>
        <taxon>Metakinetoplastina</taxon>
        <taxon>Trypanosomatida</taxon>
        <taxon>Trypanosomatidae</taxon>
        <taxon>Trypanosoma</taxon>
        <taxon>Schizotrypanum</taxon>
    </lineage>
</organism>
<feature type="compositionally biased region" description="Low complexity" evidence="1">
    <location>
        <begin position="160"/>
        <end position="169"/>
    </location>
</feature>
<dbReference type="AlphaFoldDB" id="V5D703"/>
<evidence type="ECO:0000256" key="1">
    <source>
        <dbReference type="SAM" id="MobiDB-lite"/>
    </source>
</evidence>
<name>V5D703_TRYCR</name>
<proteinExistence type="predicted"/>
<feature type="compositionally biased region" description="Basic and acidic residues" evidence="1">
    <location>
        <begin position="170"/>
        <end position="179"/>
    </location>
</feature>